<feature type="signal peptide" evidence="1">
    <location>
        <begin position="1"/>
        <end position="20"/>
    </location>
</feature>
<dbReference type="InterPro" id="IPR010634">
    <property type="entry name" value="DUF1223"/>
</dbReference>
<name>A0ABS1WUR7_9GAMM</name>
<reference evidence="2 3" key="1">
    <citation type="journal article" date="2021" name="Int. J. Syst. Evol. Microbiol.">
        <title>Steroidobacter gossypii sp. nov., isolated from soil of cotton cropping field.</title>
        <authorList>
            <person name="Huang R."/>
            <person name="Yang S."/>
            <person name="Zhen C."/>
            <person name="Liu W."/>
        </authorList>
    </citation>
    <scope>NUCLEOTIDE SEQUENCE [LARGE SCALE GENOMIC DNA]</scope>
    <source>
        <strain evidence="2 3">S1-65</strain>
    </source>
</reference>
<feature type="chain" id="PRO_5045126894" evidence="1">
    <location>
        <begin position="21"/>
        <end position="229"/>
    </location>
</feature>
<dbReference type="PANTHER" id="PTHR36057:SF1">
    <property type="entry name" value="LIPOPROTEIN LIPID ATTACHMENT SITE-LIKE PROTEIN, PUTATIVE (DUF1223)-RELATED"/>
    <property type="match status" value="1"/>
</dbReference>
<dbReference type="Proteomes" id="UP000661077">
    <property type="component" value="Unassembled WGS sequence"/>
</dbReference>
<keyword evidence="3" id="KW-1185">Reference proteome</keyword>
<evidence type="ECO:0000313" key="3">
    <source>
        <dbReference type="Proteomes" id="UP000661077"/>
    </source>
</evidence>
<dbReference type="SUPFAM" id="SSF52833">
    <property type="entry name" value="Thioredoxin-like"/>
    <property type="match status" value="1"/>
</dbReference>
<proteinExistence type="predicted"/>
<evidence type="ECO:0000313" key="2">
    <source>
        <dbReference type="EMBL" id="MBM0104708.1"/>
    </source>
</evidence>
<dbReference type="InterPro" id="IPR036249">
    <property type="entry name" value="Thioredoxin-like_sf"/>
</dbReference>
<protein>
    <submittedName>
        <fullName evidence="2">DUF1223 domain-containing protein</fullName>
    </submittedName>
</protein>
<organism evidence="2 3">
    <name type="scientific">Steroidobacter gossypii</name>
    <dbReference type="NCBI Taxonomy" id="2805490"/>
    <lineage>
        <taxon>Bacteria</taxon>
        <taxon>Pseudomonadati</taxon>
        <taxon>Pseudomonadota</taxon>
        <taxon>Gammaproteobacteria</taxon>
        <taxon>Steroidobacterales</taxon>
        <taxon>Steroidobacteraceae</taxon>
        <taxon>Steroidobacter</taxon>
    </lineage>
</organism>
<accession>A0ABS1WUR7</accession>
<gene>
    <name evidence="2" type="ORF">JM946_08115</name>
</gene>
<dbReference type="Pfam" id="PF06764">
    <property type="entry name" value="DUF1223"/>
    <property type="match status" value="1"/>
</dbReference>
<keyword evidence="1" id="KW-0732">Signal</keyword>
<dbReference type="PANTHER" id="PTHR36057">
    <property type="match status" value="1"/>
</dbReference>
<evidence type="ECO:0000256" key="1">
    <source>
        <dbReference type="SAM" id="SignalP"/>
    </source>
</evidence>
<dbReference type="EMBL" id="JAEVLS010000002">
    <property type="protein sequence ID" value="MBM0104708.1"/>
    <property type="molecule type" value="Genomic_DNA"/>
</dbReference>
<sequence>MRRFMLSALATLLLSVSAGAQPVVVELFTSQGCSSCPPADALLGELARRPDVIALAYHVDYWDDQGWKDRFSMPEATQRQKGYIRRLSRAGAFTPQIVVSGDTSLVGSNRQAVEQAIAGDRDALAMRLSKVGSNLQIQFTEAWRESMDVYLVSYLAEATHKIAAGENARRTLKHYNVVRSFKRLGTWNGKPQRMSASITELPQDATGVAVILQRKNQGAIAGAARLALR</sequence>
<comment type="caution">
    <text evidence="2">The sequence shown here is derived from an EMBL/GenBank/DDBJ whole genome shotgun (WGS) entry which is preliminary data.</text>
</comment>
<dbReference type="RefSeq" id="WP_203166706.1">
    <property type="nucleotide sequence ID" value="NZ_JAEVLS010000002.1"/>
</dbReference>